<reference evidence="2 3" key="1">
    <citation type="journal article" date="2019" name="Genome Biol. Evol.">
        <title>Insights into the evolution of the New World diploid cottons (Gossypium, subgenus Houzingenia) based on genome sequencing.</title>
        <authorList>
            <person name="Grover C.E."/>
            <person name="Arick M.A. 2nd"/>
            <person name="Thrash A."/>
            <person name="Conover J.L."/>
            <person name="Sanders W.S."/>
            <person name="Peterson D.G."/>
            <person name="Frelichowski J.E."/>
            <person name="Scheffler J.A."/>
            <person name="Scheffler B.E."/>
            <person name="Wendel J.F."/>
        </authorList>
    </citation>
    <scope>NUCLEOTIDE SEQUENCE [LARGE SCALE GENOMIC DNA]</scope>
    <source>
        <strain evidence="2">5</strain>
        <tissue evidence="2">Leaf</tissue>
    </source>
</reference>
<accession>A0A7J9CCY4</accession>
<dbReference type="InterPro" id="IPR036397">
    <property type="entry name" value="RNaseH_sf"/>
</dbReference>
<feature type="domain" description="RNase H type-1" evidence="1">
    <location>
        <begin position="72"/>
        <end position="162"/>
    </location>
</feature>
<dbReference type="InterPro" id="IPR044730">
    <property type="entry name" value="RNase_H-like_dom_plant"/>
</dbReference>
<dbReference type="Pfam" id="PF13456">
    <property type="entry name" value="RVT_3"/>
    <property type="match status" value="1"/>
</dbReference>
<proteinExistence type="predicted"/>
<organism evidence="2 3">
    <name type="scientific">Gossypium gossypioides</name>
    <name type="common">Mexican cotton</name>
    <name type="synonym">Selera gossypioides</name>
    <dbReference type="NCBI Taxonomy" id="34282"/>
    <lineage>
        <taxon>Eukaryota</taxon>
        <taxon>Viridiplantae</taxon>
        <taxon>Streptophyta</taxon>
        <taxon>Embryophyta</taxon>
        <taxon>Tracheophyta</taxon>
        <taxon>Spermatophyta</taxon>
        <taxon>Magnoliopsida</taxon>
        <taxon>eudicotyledons</taxon>
        <taxon>Gunneridae</taxon>
        <taxon>Pentapetalae</taxon>
        <taxon>rosids</taxon>
        <taxon>malvids</taxon>
        <taxon>Malvales</taxon>
        <taxon>Malvaceae</taxon>
        <taxon>Malvoideae</taxon>
        <taxon>Gossypium</taxon>
    </lineage>
</organism>
<feature type="non-terminal residue" evidence="2">
    <location>
        <position position="178"/>
    </location>
</feature>
<comment type="caution">
    <text evidence="2">The sequence shown here is derived from an EMBL/GenBank/DDBJ whole genome shotgun (WGS) entry which is preliminary data.</text>
</comment>
<evidence type="ECO:0000313" key="2">
    <source>
        <dbReference type="EMBL" id="MBA0746248.1"/>
    </source>
</evidence>
<name>A0A7J9CCY4_GOSGO</name>
<dbReference type="PANTHER" id="PTHR47723:SF19">
    <property type="entry name" value="POLYNUCLEOTIDYL TRANSFERASE, RIBONUCLEASE H-LIKE SUPERFAMILY PROTEIN"/>
    <property type="match status" value="1"/>
</dbReference>
<evidence type="ECO:0000313" key="3">
    <source>
        <dbReference type="Proteomes" id="UP000593579"/>
    </source>
</evidence>
<dbReference type="InterPro" id="IPR002156">
    <property type="entry name" value="RNaseH_domain"/>
</dbReference>
<dbReference type="Gene3D" id="3.30.420.10">
    <property type="entry name" value="Ribonuclease H-like superfamily/Ribonuclease H"/>
    <property type="match status" value="1"/>
</dbReference>
<dbReference type="EMBL" id="JABEZY010000009">
    <property type="protein sequence ID" value="MBA0746248.1"/>
    <property type="molecule type" value="Genomic_DNA"/>
</dbReference>
<dbReference type="OrthoDB" id="995593at2759"/>
<dbReference type="GO" id="GO:0003676">
    <property type="term" value="F:nucleic acid binding"/>
    <property type="evidence" value="ECO:0007669"/>
    <property type="project" value="InterPro"/>
</dbReference>
<feature type="non-terminal residue" evidence="2">
    <location>
        <position position="1"/>
    </location>
</feature>
<dbReference type="CDD" id="cd06222">
    <property type="entry name" value="RNase_H_like"/>
    <property type="match status" value="1"/>
</dbReference>
<evidence type="ECO:0000259" key="1">
    <source>
        <dbReference type="Pfam" id="PF13456"/>
    </source>
</evidence>
<dbReference type="InterPro" id="IPR012337">
    <property type="entry name" value="RNaseH-like_sf"/>
</dbReference>
<gene>
    <name evidence="2" type="ORF">Gogos_008784</name>
</gene>
<dbReference type="PANTHER" id="PTHR47723">
    <property type="entry name" value="OS05G0353850 PROTEIN"/>
    <property type="match status" value="1"/>
</dbReference>
<sequence>LVIPFADIAHDLVPPRLTRALLASFSRELSLRTSNIPTKSSADYACRQTFFFQVEDPDPIDHLSYQGVDYGIQHKFGKCSVFNVELWGVLDRLALIHKRRYDGVVIQTDSLEVIKAIKDSSFSRSNSAIIRHIHHLLLNVGSYAIQHFPRDCNKVVDCLATMSFDMNQGMKILDKISR</sequence>
<dbReference type="AlphaFoldDB" id="A0A7J9CCY4"/>
<dbReference type="SUPFAM" id="SSF53098">
    <property type="entry name" value="Ribonuclease H-like"/>
    <property type="match status" value="1"/>
</dbReference>
<protein>
    <recommendedName>
        <fullName evidence="1">RNase H type-1 domain-containing protein</fullName>
    </recommendedName>
</protein>
<dbReference type="InterPro" id="IPR053151">
    <property type="entry name" value="RNase_H-like"/>
</dbReference>
<dbReference type="GO" id="GO:0004523">
    <property type="term" value="F:RNA-DNA hybrid ribonuclease activity"/>
    <property type="evidence" value="ECO:0007669"/>
    <property type="project" value="InterPro"/>
</dbReference>
<keyword evidence="3" id="KW-1185">Reference proteome</keyword>
<dbReference type="Proteomes" id="UP000593579">
    <property type="component" value="Unassembled WGS sequence"/>
</dbReference>